<evidence type="ECO:0000313" key="3">
    <source>
        <dbReference type="Proteomes" id="UP000234331"/>
    </source>
</evidence>
<dbReference type="AlphaFoldDB" id="A0A2I2KPA6"/>
<evidence type="ECO:0000313" key="2">
    <source>
        <dbReference type="EMBL" id="SNQ47501.1"/>
    </source>
</evidence>
<name>A0A2I2KPA6_9ACTN</name>
<protein>
    <submittedName>
        <fullName evidence="2">Uncharacterized protein</fullName>
    </submittedName>
</protein>
<proteinExistence type="predicted"/>
<dbReference type="EMBL" id="FZMO01000103">
    <property type="protein sequence ID" value="SNQ47501.1"/>
    <property type="molecule type" value="Genomic_DNA"/>
</dbReference>
<organism evidence="2 3">
    <name type="scientific">Frankia canadensis</name>
    <dbReference type="NCBI Taxonomy" id="1836972"/>
    <lineage>
        <taxon>Bacteria</taxon>
        <taxon>Bacillati</taxon>
        <taxon>Actinomycetota</taxon>
        <taxon>Actinomycetes</taxon>
        <taxon>Frankiales</taxon>
        <taxon>Frankiaceae</taxon>
        <taxon>Frankia</taxon>
    </lineage>
</organism>
<accession>A0A2I2KPA6</accession>
<evidence type="ECO:0000256" key="1">
    <source>
        <dbReference type="SAM" id="MobiDB-lite"/>
    </source>
</evidence>
<reference evidence="2 3" key="1">
    <citation type="submission" date="2017-06" db="EMBL/GenBank/DDBJ databases">
        <authorList>
            <person name="Kim H.J."/>
            <person name="Triplett B.A."/>
        </authorList>
    </citation>
    <scope>NUCLEOTIDE SEQUENCE [LARGE SCALE GENOMIC DNA]</scope>
    <source>
        <strain evidence="2">FRACA_ARgP5</strain>
    </source>
</reference>
<feature type="region of interest" description="Disordered" evidence="1">
    <location>
        <begin position="1"/>
        <end position="40"/>
    </location>
</feature>
<gene>
    <name evidence="2" type="ORF">FRACA_1910007</name>
</gene>
<keyword evidence="3" id="KW-1185">Reference proteome</keyword>
<sequence length="40" mass="4139">MASAIRRLPFTHAQAPVTVSRHDGHVAPQEKSTDGAGGSP</sequence>
<dbReference type="Proteomes" id="UP000234331">
    <property type="component" value="Unassembled WGS sequence"/>
</dbReference>